<feature type="non-terminal residue" evidence="3">
    <location>
        <position position="1"/>
    </location>
</feature>
<dbReference type="SUPFAM" id="SSF55307">
    <property type="entry name" value="Tubulin C-terminal domain-like"/>
    <property type="match status" value="1"/>
</dbReference>
<evidence type="ECO:0000313" key="3">
    <source>
        <dbReference type="EMBL" id="KAJ7347218.1"/>
    </source>
</evidence>
<evidence type="ECO:0000313" key="4">
    <source>
        <dbReference type="Proteomes" id="UP001218218"/>
    </source>
</evidence>
<proteinExistence type="predicted"/>
<name>A0AAD7A0W4_9AGAR</name>
<dbReference type="Proteomes" id="UP001218218">
    <property type="component" value="Unassembled WGS sequence"/>
</dbReference>
<accession>A0AAD7A0W4</accession>
<dbReference type="AlphaFoldDB" id="A0AAD7A0W4"/>
<keyword evidence="1" id="KW-0547">Nucleotide-binding</keyword>
<keyword evidence="2" id="KW-0342">GTP-binding</keyword>
<dbReference type="EMBL" id="JARIHO010000019">
    <property type="protein sequence ID" value="KAJ7347218.1"/>
    <property type="molecule type" value="Genomic_DNA"/>
</dbReference>
<sequence length="52" mass="6095">RCREVFTVAAIFRGKVVEEQVQQHFVAWIPNNMLRVHRDIPPQGMKMAVTFI</sequence>
<dbReference type="InterPro" id="IPR008280">
    <property type="entry name" value="Tub_FtsZ_C"/>
</dbReference>
<comment type="caution">
    <text evidence="3">The sequence shown here is derived from an EMBL/GenBank/DDBJ whole genome shotgun (WGS) entry which is preliminary data.</text>
</comment>
<protein>
    <submittedName>
        <fullName evidence="3">Uncharacterized protein</fullName>
    </submittedName>
</protein>
<organism evidence="3 4">
    <name type="scientific">Mycena albidolilacea</name>
    <dbReference type="NCBI Taxonomy" id="1033008"/>
    <lineage>
        <taxon>Eukaryota</taxon>
        <taxon>Fungi</taxon>
        <taxon>Dikarya</taxon>
        <taxon>Basidiomycota</taxon>
        <taxon>Agaricomycotina</taxon>
        <taxon>Agaricomycetes</taxon>
        <taxon>Agaricomycetidae</taxon>
        <taxon>Agaricales</taxon>
        <taxon>Marasmiineae</taxon>
        <taxon>Mycenaceae</taxon>
        <taxon>Mycena</taxon>
    </lineage>
</organism>
<gene>
    <name evidence="3" type="ORF">DFH08DRAFT_645090</name>
</gene>
<dbReference type="GO" id="GO:0005525">
    <property type="term" value="F:GTP binding"/>
    <property type="evidence" value="ECO:0007669"/>
    <property type="project" value="UniProtKB-KW"/>
</dbReference>
<keyword evidence="4" id="KW-1185">Reference proteome</keyword>
<evidence type="ECO:0000256" key="2">
    <source>
        <dbReference type="ARBA" id="ARBA00023134"/>
    </source>
</evidence>
<evidence type="ECO:0000256" key="1">
    <source>
        <dbReference type="ARBA" id="ARBA00022741"/>
    </source>
</evidence>
<feature type="non-terminal residue" evidence="3">
    <location>
        <position position="52"/>
    </location>
</feature>
<reference evidence="3" key="1">
    <citation type="submission" date="2023-03" db="EMBL/GenBank/DDBJ databases">
        <title>Massive genome expansion in bonnet fungi (Mycena s.s.) driven by repeated elements and novel gene families across ecological guilds.</title>
        <authorList>
            <consortium name="Lawrence Berkeley National Laboratory"/>
            <person name="Harder C.B."/>
            <person name="Miyauchi S."/>
            <person name="Viragh M."/>
            <person name="Kuo A."/>
            <person name="Thoen E."/>
            <person name="Andreopoulos B."/>
            <person name="Lu D."/>
            <person name="Skrede I."/>
            <person name="Drula E."/>
            <person name="Henrissat B."/>
            <person name="Morin E."/>
            <person name="Kohler A."/>
            <person name="Barry K."/>
            <person name="LaButti K."/>
            <person name="Morin E."/>
            <person name="Salamov A."/>
            <person name="Lipzen A."/>
            <person name="Mereny Z."/>
            <person name="Hegedus B."/>
            <person name="Baldrian P."/>
            <person name="Stursova M."/>
            <person name="Weitz H."/>
            <person name="Taylor A."/>
            <person name="Grigoriev I.V."/>
            <person name="Nagy L.G."/>
            <person name="Martin F."/>
            <person name="Kauserud H."/>
        </authorList>
    </citation>
    <scope>NUCLEOTIDE SEQUENCE</scope>
    <source>
        <strain evidence="3">CBHHK002</strain>
    </source>
</reference>